<evidence type="ECO:0000256" key="2">
    <source>
        <dbReference type="ARBA" id="ARBA00022605"/>
    </source>
</evidence>
<gene>
    <name evidence="6" type="ORF">K4A83_16710</name>
</gene>
<dbReference type="RefSeq" id="WP_265265782.1">
    <property type="nucleotide sequence ID" value="NZ_JAIHOM010000096.1"/>
</dbReference>
<proteinExistence type="inferred from homology"/>
<evidence type="ECO:0000313" key="7">
    <source>
        <dbReference type="Proteomes" id="UP001526426"/>
    </source>
</evidence>
<dbReference type="InterPro" id="IPR006062">
    <property type="entry name" value="His_biosynth"/>
</dbReference>
<keyword evidence="3 5" id="KW-0368">Histidine biosynthesis</keyword>
<organism evidence="6 7">
    <name type="scientific">Spirulina subsalsa FACHB-351</name>
    <dbReference type="NCBI Taxonomy" id="234711"/>
    <lineage>
        <taxon>Bacteria</taxon>
        <taxon>Bacillati</taxon>
        <taxon>Cyanobacteriota</taxon>
        <taxon>Cyanophyceae</taxon>
        <taxon>Spirulinales</taxon>
        <taxon>Spirulinaceae</taxon>
        <taxon>Spirulina</taxon>
    </lineage>
</organism>
<comment type="similarity">
    <text evidence="1 5">Belongs to the HisA/HisF family.</text>
</comment>
<reference evidence="6 7" key="1">
    <citation type="submission" date="2021-08" db="EMBL/GenBank/DDBJ databases">
        <title>Draft genome sequence of Spirulina subsalsa with high tolerance to salinity and hype-accumulation of phycocyanin.</title>
        <authorList>
            <person name="Pei H."/>
            <person name="Jiang L."/>
        </authorList>
    </citation>
    <scope>NUCLEOTIDE SEQUENCE [LARGE SCALE GENOMIC DNA]</scope>
    <source>
        <strain evidence="6 7">FACHB-351</strain>
    </source>
</reference>
<comment type="pathway">
    <text evidence="4">Amino-acid biosynthesis.</text>
</comment>
<dbReference type="EMBL" id="JAIHOM010000096">
    <property type="protein sequence ID" value="MCW6037902.1"/>
    <property type="molecule type" value="Genomic_DNA"/>
</dbReference>
<dbReference type="InterPro" id="IPR050064">
    <property type="entry name" value="IGPS_HisA/HisF"/>
</dbReference>
<protein>
    <recommendedName>
        <fullName evidence="8">IGP synthase cyclase subunit</fullName>
    </recommendedName>
</protein>
<evidence type="ECO:0000256" key="4">
    <source>
        <dbReference type="ARBA" id="ARBA00029440"/>
    </source>
</evidence>
<dbReference type="Gene3D" id="3.20.20.70">
    <property type="entry name" value="Aldolase class I"/>
    <property type="match status" value="1"/>
</dbReference>
<dbReference type="Pfam" id="PF00977">
    <property type="entry name" value="His_biosynth"/>
    <property type="match status" value="1"/>
</dbReference>
<evidence type="ECO:0000256" key="3">
    <source>
        <dbReference type="ARBA" id="ARBA00023102"/>
    </source>
</evidence>
<evidence type="ECO:0008006" key="8">
    <source>
        <dbReference type="Google" id="ProtNLM"/>
    </source>
</evidence>
<dbReference type="SUPFAM" id="SSF51366">
    <property type="entry name" value="Ribulose-phoshate binding barrel"/>
    <property type="match status" value="1"/>
</dbReference>
<evidence type="ECO:0000256" key="1">
    <source>
        <dbReference type="ARBA" id="ARBA00009667"/>
    </source>
</evidence>
<keyword evidence="7" id="KW-1185">Reference proteome</keyword>
<comment type="caution">
    <text evidence="6">The sequence shown here is derived from an EMBL/GenBank/DDBJ whole genome shotgun (WGS) entry which is preliminary data.</text>
</comment>
<dbReference type="PANTHER" id="PTHR21235">
    <property type="entry name" value="IMIDAZOLE GLYCEROL PHOSPHATE SYNTHASE SUBUNIT HISF/H IGP SYNTHASE SUBUNIT HISF/H"/>
    <property type="match status" value="1"/>
</dbReference>
<name>A0ABT3L9S2_9CYAN</name>
<sequence length="267" mass="29901">MLKKRIIFTLLYNDGFFMLSRNFRLQKVGNIQWLQKNYNFSRISFCIDELIILDVSRQERDIPKFCNCIKTLTEGCFIPIAAGGGIRTIEHAKSLLQSGADKVVLNSSIFSNLGLVQQIAQEFGRQSIVASVDAKRSDMGYTIWTNNGNIPQDSFLGNWSSNLANLPIGELYLNSMDRDGTGQGYDFGMLDHLPKSITVPLIIAGGAGKDQHLGEGLSDHRVDAVATAHLFNFVGDGLVKAREKLLSDKYNLPIWDVEFNKFKKLYN</sequence>
<evidence type="ECO:0000313" key="6">
    <source>
        <dbReference type="EMBL" id="MCW6037902.1"/>
    </source>
</evidence>
<dbReference type="InterPro" id="IPR011060">
    <property type="entry name" value="RibuloseP-bd_barrel"/>
</dbReference>
<dbReference type="InterPro" id="IPR013785">
    <property type="entry name" value="Aldolase_TIM"/>
</dbReference>
<evidence type="ECO:0000256" key="5">
    <source>
        <dbReference type="RuleBase" id="RU003657"/>
    </source>
</evidence>
<accession>A0ABT3L9S2</accession>
<dbReference type="Proteomes" id="UP001526426">
    <property type="component" value="Unassembled WGS sequence"/>
</dbReference>
<keyword evidence="2 5" id="KW-0028">Amino-acid biosynthesis</keyword>
<dbReference type="PANTHER" id="PTHR21235:SF2">
    <property type="entry name" value="IMIDAZOLE GLYCEROL PHOSPHATE SYNTHASE HISHF"/>
    <property type="match status" value="1"/>
</dbReference>